<dbReference type="Pfam" id="PF10901">
    <property type="entry name" value="DUF2690"/>
    <property type="match status" value="1"/>
</dbReference>
<feature type="compositionally biased region" description="Pro residues" evidence="1">
    <location>
        <begin position="213"/>
        <end position="223"/>
    </location>
</feature>
<keyword evidence="5" id="KW-1185">Reference proteome</keyword>
<feature type="compositionally biased region" description="Low complexity" evidence="1">
    <location>
        <begin position="135"/>
        <end position="149"/>
    </location>
</feature>
<feature type="region of interest" description="Disordered" evidence="1">
    <location>
        <begin position="114"/>
        <end position="156"/>
    </location>
</feature>
<dbReference type="AlphaFoldDB" id="A0A4Q9HMW1"/>
<name>A0A4Q9HMW1_STRKA</name>
<feature type="domain" description="HTH cro/C1-type" evidence="3">
    <location>
        <begin position="21"/>
        <end position="76"/>
    </location>
</feature>
<organism evidence="4 5">
    <name type="scientific">Streptomyces kasugaensis</name>
    <dbReference type="NCBI Taxonomy" id="1946"/>
    <lineage>
        <taxon>Bacteria</taxon>
        <taxon>Bacillati</taxon>
        <taxon>Actinomycetota</taxon>
        <taxon>Actinomycetes</taxon>
        <taxon>Kitasatosporales</taxon>
        <taxon>Streptomycetaceae</taxon>
        <taxon>Streptomyces</taxon>
    </lineage>
</organism>
<dbReference type="RefSeq" id="WP_131125493.1">
    <property type="nucleotide sequence ID" value="NZ_SIXH01000379.1"/>
</dbReference>
<evidence type="ECO:0000256" key="2">
    <source>
        <dbReference type="SAM" id="Phobius"/>
    </source>
</evidence>
<accession>A0A4Q9HMW1</accession>
<evidence type="ECO:0000313" key="5">
    <source>
        <dbReference type="Proteomes" id="UP000292452"/>
    </source>
</evidence>
<dbReference type="InterPro" id="IPR021224">
    <property type="entry name" value="DUF2690"/>
</dbReference>
<proteinExistence type="predicted"/>
<evidence type="ECO:0000259" key="3">
    <source>
        <dbReference type="SMART" id="SM00530"/>
    </source>
</evidence>
<dbReference type="SMART" id="SM00530">
    <property type="entry name" value="HTH_XRE"/>
    <property type="match status" value="1"/>
</dbReference>
<evidence type="ECO:0000313" key="4">
    <source>
        <dbReference type="EMBL" id="TBO56156.1"/>
    </source>
</evidence>
<evidence type="ECO:0000256" key="1">
    <source>
        <dbReference type="SAM" id="MobiDB-lite"/>
    </source>
</evidence>
<comment type="caution">
    <text evidence="4">The sequence shown here is derived from an EMBL/GenBank/DDBJ whole genome shotgun (WGS) entry which is preliminary data.</text>
</comment>
<feature type="region of interest" description="Disordered" evidence="1">
    <location>
        <begin position="197"/>
        <end position="224"/>
    </location>
</feature>
<reference evidence="4 5" key="1">
    <citation type="submission" date="2019-02" db="EMBL/GenBank/DDBJ databases">
        <title>Draft Genome Sequence of Streptomyces sp. AM-2504, identified by 16S rRNA comparative analysis as a Streptomyces Kasugaensis strain.</title>
        <authorList>
            <person name="Napolioni V."/>
            <person name="Giuliodori A.M."/>
            <person name="Spurio R."/>
            <person name="Fabbretti A."/>
        </authorList>
    </citation>
    <scope>NUCLEOTIDE SEQUENCE [LARGE SCALE GENOMIC DNA]</scope>
    <source>
        <strain evidence="4 5">AM-2504</strain>
    </source>
</reference>
<dbReference type="EMBL" id="SIXH01000379">
    <property type="protein sequence ID" value="TBO56156.1"/>
    <property type="molecule type" value="Genomic_DNA"/>
</dbReference>
<dbReference type="GO" id="GO:0003677">
    <property type="term" value="F:DNA binding"/>
    <property type="evidence" value="ECO:0007669"/>
    <property type="project" value="InterPro"/>
</dbReference>
<keyword evidence="2" id="KW-0472">Membrane</keyword>
<protein>
    <submittedName>
        <fullName evidence="4">XRE family transcriptional regulator</fullName>
    </submittedName>
</protein>
<dbReference type="Proteomes" id="UP000292452">
    <property type="component" value="Unassembled WGS sequence"/>
</dbReference>
<keyword evidence="2" id="KW-0812">Transmembrane</keyword>
<feature type="transmembrane region" description="Helical" evidence="2">
    <location>
        <begin position="169"/>
        <end position="191"/>
    </location>
</feature>
<dbReference type="Pfam" id="PF13560">
    <property type="entry name" value="HTH_31"/>
    <property type="match status" value="1"/>
</dbReference>
<keyword evidence="2" id="KW-1133">Transmembrane helix</keyword>
<sequence>MPRWKELPEELDPQVREFTGQLRRLVEHSGLSPAAVADRTGYSKTSWERYLHGRLLAPQGAVLALAEVTGADAGHLLTLWELAERAWSRSEMRRDATMESIQVAQARFALGEYAPDPDRVPAASPSEPPSPPSAVSPSSASSPSHASPAGRTADTGARQLRRQLRRERMTVWVAGAAGVLLVAVGLLLLALNPSGGGGKKAAAATAPAASAPQSPPPSAPPALPAGVRCTGADCAGKDPNRMGCSGQNAVSPSRGAAGAMRIEVRYSKVCAAAWARVTGAAPGEQITVGADGHSATARTGQGGDGYTPMVTVSGDPAKVTACRTTAAGLRHCAQPAAAKGPATP</sequence>
<dbReference type="InterPro" id="IPR010982">
    <property type="entry name" value="Lambda_DNA-bd_dom_sf"/>
</dbReference>
<gene>
    <name evidence="4" type="ORF">EYS09_29405</name>
</gene>
<dbReference type="SUPFAM" id="SSF47413">
    <property type="entry name" value="lambda repressor-like DNA-binding domains"/>
    <property type="match status" value="1"/>
</dbReference>
<dbReference type="CDD" id="cd00093">
    <property type="entry name" value="HTH_XRE"/>
    <property type="match status" value="1"/>
</dbReference>
<feature type="compositionally biased region" description="Low complexity" evidence="1">
    <location>
        <begin position="200"/>
        <end position="212"/>
    </location>
</feature>
<dbReference type="InterPro" id="IPR001387">
    <property type="entry name" value="Cro/C1-type_HTH"/>
</dbReference>